<accession>A0A9N7V546</accession>
<dbReference type="AlphaFoldDB" id="A0A9N7V546"/>
<name>A0A9N7V546_PLEPL</name>
<reference evidence="2" key="1">
    <citation type="submission" date="2020-03" db="EMBL/GenBank/DDBJ databases">
        <authorList>
            <person name="Weist P."/>
        </authorList>
    </citation>
    <scope>NUCLEOTIDE SEQUENCE</scope>
</reference>
<dbReference type="EMBL" id="CADEAL010002979">
    <property type="protein sequence ID" value="CAB1442983.1"/>
    <property type="molecule type" value="Genomic_DNA"/>
</dbReference>
<gene>
    <name evidence="2" type="ORF">PLEPLA_LOCUS30702</name>
</gene>
<feature type="compositionally biased region" description="Low complexity" evidence="1">
    <location>
        <begin position="49"/>
        <end position="58"/>
    </location>
</feature>
<feature type="compositionally biased region" description="Polar residues" evidence="1">
    <location>
        <begin position="8"/>
        <end position="21"/>
    </location>
</feature>
<dbReference type="Proteomes" id="UP001153269">
    <property type="component" value="Unassembled WGS sequence"/>
</dbReference>
<evidence type="ECO:0000256" key="1">
    <source>
        <dbReference type="SAM" id="MobiDB-lite"/>
    </source>
</evidence>
<organism evidence="2 3">
    <name type="scientific">Pleuronectes platessa</name>
    <name type="common">European plaice</name>
    <dbReference type="NCBI Taxonomy" id="8262"/>
    <lineage>
        <taxon>Eukaryota</taxon>
        <taxon>Metazoa</taxon>
        <taxon>Chordata</taxon>
        <taxon>Craniata</taxon>
        <taxon>Vertebrata</taxon>
        <taxon>Euteleostomi</taxon>
        <taxon>Actinopterygii</taxon>
        <taxon>Neopterygii</taxon>
        <taxon>Teleostei</taxon>
        <taxon>Neoteleostei</taxon>
        <taxon>Acanthomorphata</taxon>
        <taxon>Carangaria</taxon>
        <taxon>Pleuronectiformes</taxon>
        <taxon>Pleuronectoidei</taxon>
        <taxon>Pleuronectidae</taxon>
        <taxon>Pleuronectes</taxon>
    </lineage>
</organism>
<comment type="caution">
    <text evidence="2">The sequence shown here is derived from an EMBL/GenBank/DDBJ whole genome shotgun (WGS) entry which is preliminary data.</text>
</comment>
<evidence type="ECO:0000313" key="2">
    <source>
        <dbReference type="EMBL" id="CAB1442983.1"/>
    </source>
</evidence>
<feature type="region of interest" description="Disordered" evidence="1">
    <location>
        <begin position="1"/>
        <end position="95"/>
    </location>
</feature>
<sequence length="95" mass="10486">MREVPATPRQTRTPRKTNVQASPPRRSTRKALPEPPKDKDEDEEAVDITTTSTSKASSPARRPVSQRTSSTRTTQKTQTGTAHRATLLERAVAGY</sequence>
<proteinExistence type="predicted"/>
<feature type="compositionally biased region" description="Low complexity" evidence="1">
    <location>
        <begin position="65"/>
        <end position="81"/>
    </location>
</feature>
<evidence type="ECO:0000313" key="3">
    <source>
        <dbReference type="Proteomes" id="UP001153269"/>
    </source>
</evidence>
<protein>
    <submittedName>
        <fullName evidence="2">Uncharacterized protein</fullName>
    </submittedName>
</protein>
<keyword evidence="3" id="KW-1185">Reference proteome</keyword>